<protein>
    <recommendedName>
        <fullName evidence="7">Methylated-DNA-[protein]-cysteine S-methyltransferase DNA binding domain-containing protein</fullName>
    </recommendedName>
</protein>
<evidence type="ECO:0000313" key="8">
    <source>
        <dbReference type="EMBL" id="OJX61073.1"/>
    </source>
</evidence>
<dbReference type="GO" id="GO:0003908">
    <property type="term" value="F:methylated-DNA-[protein]-cysteine S-methyltransferase activity"/>
    <property type="evidence" value="ECO:0007669"/>
    <property type="project" value="UniProtKB-EC"/>
</dbReference>
<dbReference type="GO" id="GO:0032259">
    <property type="term" value="P:methylation"/>
    <property type="evidence" value="ECO:0007669"/>
    <property type="project" value="UniProtKB-KW"/>
</dbReference>
<keyword evidence="5" id="KW-0234">DNA repair</keyword>
<dbReference type="Gene3D" id="1.10.10.60">
    <property type="entry name" value="Homeodomain-like"/>
    <property type="match status" value="1"/>
</dbReference>
<evidence type="ECO:0000313" key="9">
    <source>
        <dbReference type="Proteomes" id="UP000184233"/>
    </source>
</evidence>
<comment type="catalytic activity">
    <reaction evidence="1">
        <text>a 4-O-methyl-thymidine in DNA + L-cysteinyl-[protein] = a thymidine in DNA + S-methyl-L-cysteinyl-[protein]</text>
        <dbReference type="Rhea" id="RHEA:53428"/>
        <dbReference type="Rhea" id="RHEA-COMP:10131"/>
        <dbReference type="Rhea" id="RHEA-COMP:10132"/>
        <dbReference type="Rhea" id="RHEA-COMP:13555"/>
        <dbReference type="Rhea" id="RHEA-COMP:13556"/>
        <dbReference type="ChEBI" id="CHEBI:29950"/>
        <dbReference type="ChEBI" id="CHEBI:82612"/>
        <dbReference type="ChEBI" id="CHEBI:137386"/>
        <dbReference type="ChEBI" id="CHEBI:137387"/>
        <dbReference type="EC" id="2.1.1.63"/>
    </reaction>
</comment>
<accession>A0A1M3L661</accession>
<dbReference type="GO" id="GO:0006281">
    <property type="term" value="P:DNA repair"/>
    <property type="evidence" value="ECO:0007669"/>
    <property type="project" value="UniProtKB-KW"/>
</dbReference>
<dbReference type="EMBL" id="MKVH01000002">
    <property type="protein sequence ID" value="OJX61073.1"/>
    <property type="molecule type" value="Genomic_DNA"/>
</dbReference>
<name>A0A1M3L661_9BACT</name>
<comment type="catalytic activity">
    <reaction evidence="6">
        <text>a 6-O-methyl-2'-deoxyguanosine in DNA + L-cysteinyl-[protein] = S-methyl-L-cysteinyl-[protein] + a 2'-deoxyguanosine in DNA</text>
        <dbReference type="Rhea" id="RHEA:24000"/>
        <dbReference type="Rhea" id="RHEA-COMP:10131"/>
        <dbReference type="Rhea" id="RHEA-COMP:10132"/>
        <dbReference type="Rhea" id="RHEA-COMP:11367"/>
        <dbReference type="Rhea" id="RHEA-COMP:11368"/>
        <dbReference type="ChEBI" id="CHEBI:29950"/>
        <dbReference type="ChEBI" id="CHEBI:82612"/>
        <dbReference type="ChEBI" id="CHEBI:85445"/>
        <dbReference type="ChEBI" id="CHEBI:85448"/>
        <dbReference type="EC" id="2.1.1.63"/>
    </reaction>
</comment>
<dbReference type="InterPro" id="IPR036217">
    <property type="entry name" value="MethylDNA_cys_MeTrfase_DNAb"/>
</dbReference>
<dbReference type="Pfam" id="PF01035">
    <property type="entry name" value="DNA_binding_1"/>
    <property type="match status" value="1"/>
</dbReference>
<dbReference type="CDD" id="cd06445">
    <property type="entry name" value="ATase"/>
    <property type="match status" value="1"/>
</dbReference>
<evidence type="ECO:0000256" key="3">
    <source>
        <dbReference type="ARBA" id="ARBA00022679"/>
    </source>
</evidence>
<dbReference type="Gene3D" id="1.10.10.10">
    <property type="entry name" value="Winged helix-like DNA-binding domain superfamily/Winged helix DNA-binding domain"/>
    <property type="match status" value="1"/>
</dbReference>
<sequence length="280" mass="31519">MTRTSSDDRDYRLVAAIIDDVRAHAAEPIVLDETTRRLGITTRRLHDLFERWAGVEPETFFHYITSGHAKTMFDETTVPLRRTSTMHTSHSITLDVMTSDDYRDHGRNLRIRYCFGRSRFGDYLVASTERGICHLHFSDDVDTALHDLRMRWPSARLESATDDHHRAADAFLHDGTESRSPLRLHVKGTPFQLKVWNALLRIPEGSLRSYSGLARSLGLGNTSSRAVGTANGSNSIGYIIPCHRVVTSDGGITGFRWGQTRKLALIGWEASRALGMRIGK</sequence>
<dbReference type="Gene3D" id="3.30.160.70">
    <property type="entry name" value="Methylated DNA-protein cysteine methyltransferase domain"/>
    <property type="match status" value="1"/>
</dbReference>
<keyword evidence="4" id="KW-0227">DNA damage</keyword>
<feature type="domain" description="Methylated-DNA-[protein]-cysteine S-methyltransferase DNA binding" evidence="7">
    <location>
        <begin position="190"/>
        <end position="270"/>
    </location>
</feature>
<organism evidence="8 9">
    <name type="scientific">Candidatus Kapaibacterium thiocyanatum</name>
    <dbReference type="NCBI Taxonomy" id="1895771"/>
    <lineage>
        <taxon>Bacteria</taxon>
        <taxon>Pseudomonadati</taxon>
        <taxon>Candidatus Kapaibacteriota</taxon>
        <taxon>Candidatus Kapaibacteriia</taxon>
        <taxon>Candidatus Kapaibacteriales</taxon>
        <taxon>Candidatus Kapaibacteriaceae</taxon>
        <taxon>Candidatus Kapaibacterium</taxon>
    </lineage>
</organism>
<gene>
    <name evidence="8" type="ORF">BGO89_00270</name>
</gene>
<keyword evidence="2" id="KW-0489">Methyltransferase</keyword>
<keyword evidence="3" id="KW-0808">Transferase</keyword>
<reference evidence="8 9" key="1">
    <citation type="submission" date="2016-09" db="EMBL/GenBank/DDBJ databases">
        <title>Genome-resolved meta-omics ties microbial dynamics to process performance in biotechnology for thiocyanate degradation.</title>
        <authorList>
            <person name="Kantor R.S."/>
            <person name="Huddy R.J."/>
            <person name="Iyer R."/>
            <person name="Thomas B.C."/>
            <person name="Brown C.T."/>
            <person name="Anantharaman K."/>
            <person name="Tringe S."/>
            <person name="Hettich R.L."/>
            <person name="Harrison S.T."/>
            <person name="Banfield J.F."/>
        </authorList>
    </citation>
    <scope>NUCLEOTIDE SEQUENCE [LARGE SCALE GENOMIC DNA]</scope>
    <source>
        <strain evidence="8">59-99</strain>
    </source>
</reference>
<dbReference type="InterPro" id="IPR036388">
    <property type="entry name" value="WH-like_DNA-bd_sf"/>
</dbReference>
<dbReference type="PROSITE" id="PS00374">
    <property type="entry name" value="MGMT"/>
    <property type="match status" value="1"/>
</dbReference>
<dbReference type="AlphaFoldDB" id="A0A1M3L661"/>
<comment type="caution">
    <text evidence="8">The sequence shown here is derived from an EMBL/GenBank/DDBJ whole genome shotgun (WGS) entry which is preliminary data.</text>
</comment>
<evidence type="ECO:0000256" key="4">
    <source>
        <dbReference type="ARBA" id="ARBA00022763"/>
    </source>
</evidence>
<evidence type="ECO:0000256" key="5">
    <source>
        <dbReference type="ARBA" id="ARBA00023204"/>
    </source>
</evidence>
<evidence type="ECO:0000256" key="6">
    <source>
        <dbReference type="ARBA" id="ARBA00049348"/>
    </source>
</evidence>
<dbReference type="InterPro" id="IPR014048">
    <property type="entry name" value="MethylDNA_cys_MeTrfase_DNA-bd"/>
</dbReference>
<proteinExistence type="predicted"/>
<evidence type="ECO:0000259" key="7">
    <source>
        <dbReference type="Pfam" id="PF01035"/>
    </source>
</evidence>
<dbReference type="NCBIfam" id="TIGR00589">
    <property type="entry name" value="ogt"/>
    <property type="match status" value="1"/>
</dbReference>
<dbReference type="STRING" id="1895771.BGO89_00270"/>
<dbReference type="PANTHER" id="PTHR10815:SF13">
    <property type="entry name" value="METHYLATED-DNA--PROTEIN-CYSTEINE METHYLTRANSFERASE"/>
    <property type="match status" value="1"/>
</dbReference>
<dbReference type="InterPro" id="IPR001497">
    <property type="entry name" value="MethylDNA_cys_MeTrfase_AS"/>
</dbReference>
<dbReference type="Proteomes" id="UP000184233">
    <property type="component" value="Unassembled WGS sequence"/>
</dbReference>
<dbReference type="SUPFAM" id="SSF53155">
    <property type="entry name" value="Methylated DNA-protein cysteine methyltransferase domain"/>
    <property type="match status" value="1"/>
</dbReference>
<dbReference type="PANTHER" id="PTHR10815">
    <property type="entry name" value="METHYLATED-DNA--PROTEIN-CYSTEINE METHYLTRANSFERASE"/>
    <property type="match status" value="1"/>
</dbReference>
<dbReference type="SUPFAM" id="SSF46767">
    <property type="entry name" value="Methylated DNA-protein cysteine methyltransferase, C-terminal domain"/>
    <property type="match status" value="1"/>
</dbReference>
<evidence type="ECO:0000256" key="2">
    <source>
        <dbReference type="ARBA" id="ARBA00022603"/>
    </source>
</evidence>
<evidence type="ECO:0000256" key="1">
    <source>
        <dbReference type="ARBA" id="ARBA00001286"/>
    </source>
</evidence>
<dbReference type="InterPro" id="IPR036631">
    <property type="entry name" value="MGMT_N_sf"/>
</dbReference>